<dbReference type="STRING" id="1076872.G9A092"/>
<dbReference type="FunCoup" id="G9A092">
    <property type="interactions" value="21"/>
</dbReference>
<sequence length="124" mass="14250">MFKRLAIRTMSDLKVPLNRSIEGPIAQSITRKVHENFPDLTHFTIFNDSFKHAGHHGIADSDNRIESHFRLEIASNKFEGLTLPKRHRMVYKLLENEMGEGQVHALQLTTRTTAEQNKRLGKST</sequence>
<accession>G9A092</accession>
<protein>
    <recommendedName>
        <fullName evidence="4">BolA protein</fullName>
    </recommendedName>
</protein>
<comment type="similarity">
    <text evidence="1">Belongs to the BolA/IbaG family.</text>
</comment>
<name>G9A092_TORDE</name>
<dbReference type="SUPFAM" id="SSF82657">
    <property type="entry name" value="BolA-like"/>
    <property type="match status" value="1"/>
</dbReference>
<gene>
    <name evidence="2" type="primary">TDEL0H04270</name>
    <name evidence="2" type="ORF">TDEL_0H04270</name>
</gene>
<keyword evidence="3" id="KW-1185">Reference proteome</keyword>
<dbReference type="OrthoDB" id="411584at2759"/>
<proteinExistence type="inferred from homology"/>
<dbReference type="eggNOG" id="KOG2313">
    <property type="taxonomic scope" value="Eukaryota"/>
</dbReference>
<evidence type="ECO:0000313" key="2">
    <source>
        <dbReference type="EMBL" id="CCE94286.1"/>
    </source>
</evidence>
<organism evidence="2 3">
    <name type="scientific">Torulaspora delbrueckii</name>
    <name type="common">Yeast</name>
    <name type="synonym">Candida colliculosa</name>
    <dbReference type="NCBI Taxonomy" id="4950"/>
    <lineage>
        <taxon>Eukaryota</taxon>
        <taxon>Fungi</taxon>
        <taxon>Dikarya</taxon>
        <taxon>Ascomycota</taxon>
        <taxon>Saccharomycotina</taxon>
        <taxon>Saccharomycetes</taxon>
        <taxon>Saccharomycetales</taxon>
        <taxon>Saccharomycetaceae</taxon>
        <taxon>Torulaspora</taxon>
    </lineage>
</organism>
<dbReference type="Pfam" id="PF01722">
    <property type="entry name" value="BolA"/>
    <property type="match status" value="1"/>
</dbReference>
<evidence type="ECO:0000313" key="3">
    <source>
        <dbReference type="Proteomes" id="UP000005627"/>
    </source>
</evidence>
<dbReference type="HOGENOM" id="CLU_109462_2_0_1"/>
<dbReference type="RefSeq" id="XP_003683497.1">
    <property type="nucleotide sequence ID" value="XM_003683449.1"/>
</dbReference>
<evidence type="ECO:0008006" key="4">
    <source>
        <dbReference type="Google" id="ProtNLM"/>
    </source>
</evidence>
<evidence type="ECO:0000256" key="1">
    <source>
        <dbReference type="RuleBase" id="RU003860"/>
    </source>
</evidence>
<dbReference type="GO" id="GO:0051604">
    <property type="term" value="P:protein maturation"/>
    <property type="evidence" value="ECO:0007669"/>
    <property type="project" value="EnsemblFungi"/>
</dbReference>
<dbReference type="GO" id="GO:0005759">
    <property type="term" value="C:mitochondrial matrix"/>
    <property type="evidence" value="ECO:0007669"/>
    <property type="project" value="EnsemblFungi"/>
</dbReference>
<dbReference type="InParanoid" id="G9A092"/>
<dbReference type="Proteomes" id="UP000005627">
    <property type="component" value="Chromosome 8"/>
</dbReference>
<dbReference type="KEGG" id="tdl:TDEL_0H04270"/>
<dbReference type="PANTHER" id="PTHR46230">
    <property type="match status" value="1"/>
</dbReference>
<dbReference type="InterPro" id="IPR002634">
    <property type="entry name" value="BolA"/>
</dbReference>
<dbReference type="AlphaFoldDB" id="G9A092"/>
<dbReference type="GO" id="GO:0044572">
    <property type="term" value="P:[4Fe-4S] cluster assembly"/>
    <property type="evidence" value="ECO:0007669"/>
    <property type="project" value="EnsemblFungi"/>
</dbReference>
<dbReference type="Gene3D" id="3.30.300.90">
    <property type="entry name" value="BolA-like"/>
    <property type="match status" value="1"/>
</dbReference>
<dbReference type="GO" id="GO:1990229">
    <property type="term" value="C:iron-sulfur cluster assembly complex"/>
    <property type="evidence" value="ECO:0007669"/>
    <property type="project" value="EnsemblFungi"/>
</dbReference>
<dbReference type="PIRSF" id="PIRSF003113">
    <property type="entry name" value="BolA"/>
    <property type="match status" value="1"/>
</dbReference>
<dbReference type="InterPro" id="IPR036065">
    <property type="entry name" value="BolA-like_sf"/>
</dbReference>
<dbReference type="PANTHER" id="PTHR46230:SF7">
    <property type="entry name" value="BOLA-LIKE PROTEIN 1"/>
    <property type="match status" value="1"/>
</dbReference>
<dbReference type="EMBL" id="HE616749">
    <property type="protein sequence ID" value="CCE94286.1"/>
    <property type="molecule type" value="Genomic_DNA"/>
</dbReference>
<reference evidence="2 3" key="1">
    <citation type="journal article" date="2011" name="Proc. Natl. Acad. Sci. U.S.A.">
        <title>Evolutionary erosion of yeast sex chromosomes by mating-type switching accidents.</title>
        <authorList>
            <person name="Gordon J.L."/>
            <person name="Armisen D."/>
            <person name="Proux-Wera E."/>
            <person name="Oheigeartaigh S.S."/>
            <person name="Byrne K.P."/>
            <person name="Wolfe K.H."/>
        </authorList>
    </citation>
    <scope>NUCLEOTIDE SEQUENCE [LARGE SCALE GENOMIC DNA]</scope>
    <source>
        <strain evidence="3">ATCC 10662 / CBS 1146 / NBRC 0425 / NCYC 2629 / NRRL Y-866</strain>
    </source>
</reference>
<dbReference type="GeneID" id="11501687"/>